<feature type="compositionally biased region" description="Polar residues" evidence="1">
    <location>
        <begin position="72"/>
        <end position="102"/>
    </location>
</feature>
<feature type="compositionally biased region" description="Basic and acidic residues" evidence="1">
    <location>
        <begin position="56"/>
        <end position="71"/>
    </location>
</feature>
<feature type="region of interest" description="Disordered" evidence="1">
    <location>
        <begin position="20"/>
        <end position="102"/>
    </location>
</feature>
<organism evidence="2 3">
    <name type="scientific">Austropuccinia psidii MF-1</name>
    <dbReference type="NCBI Taxonomy" id="1389203"/>
    <lineage>
        <taxon>Eukaryota</taxon>
        <taxon>Fungi</taxon>
        <taxon>Dikarya</taxon>
        <taxon>Basidiomycota</taxon>
        <taxon>Pucciniomycotina</taxon>
        <taxon>Pucciniomycetes</taxon>
        <taxon>Pucciniales</taxon>
        <taxon>Sphaerophragmiaceae</taxon>
        <taxon>Austropuccinia</taxon>
    </lineage>
</organism>
<accession>A0A9Q3EL96</accession>
<protein>
    <submittedName>
        <fullName evidence="2">Uncharacterized protein</fullName>
    </submittedName>
</protein>
<reference evidence="2" key="1">
    <citation type="submission" date="2021-03" db="EMBL/GenBank/DDBJ databases">
        <title>Draft genome sequence of rust myrtle Austropuccinia psidii MF-1, a brazilian biotype.</title>
        <authorList>
            <person name="Quecine M.C."/>
            <person name="Pachon D.M.R."/>
            <person name="Bonatelli M.L."/>
            <person name="Correr F.H."/>
            <person name="Franceschini L.M."/>
            <person name="Leite T.F."/>
            <person name="Margarido G.R.A."/>
            <person name="Almeida C.A."/>
            <person name="Ferrarezi J.A."/>
            <person name="Labate C.A."/>
        </authorList>
    </citation>
    <scope>NUCLEOTIDE SEQUENCE</scope>
    <source>
        <strain evidence="2">MF-1</strain>
    </source>
</reference>
<keyword evidence="3" id="KW-1185">Reference proteome</keyword>
<sequence>MEGDEFWVSFPLVYKEKVTGHHHPYASKPRMAHSSSLREKSMDYEEENMYPSKSETIGEPRRNNFMVKEEGTQSNNEFTHPQMPLSQSMLDQYENIQQRNQA</sequence>
<name>A0A9Q3EL96_9BASI</name>
<gene>
    <name evidence="2" type="ORF">O181_060865</name>
</gene>
<dbReference type="EMBL" id="AVOT02028612">
    <property type="protein sequence ID" value="MBW0521150.1"/>
    <property type="molecule type" value="Genomic_DNA"/>
</dbReference>
<proteinExistence type="predicted"/>
<evidence type="ECO:0000256" key="1">
    <source>
        <dbReference type="SAM" id="MobiDB-lite"/>
    </source>
</evidence>
<evidence type="ECO:0000313" key="3">
    <source>
        <dbReference type="Proteomes" id="UP000765509"/>
    </source>
</evidence>
<dbReference type="AlphaFoldDB" id="A0A9Q3EL96"/>
<comment type="caution">
    <text evidence="2">The sequence shown here is derived from an EMBL/GenBank/DDBJ whole genome shotgun (WGS) entry which is preliminary data.</text>
</comment>
<dbReference type="Proteomes" id="UP000765509">
    <property type="component" value="Unassembled WGS sequence"/>
</dbReference>
<evidence type="ECO:0000313" key="2">
    <source>
        <dbReference type="EMBL" id="MBW0521150.1"/>
    </source>
</evidence>